<feature type="region of interest" description="Disordered" evidence="1">
    <location>
        <begin position="1"/>
        <end position="55"/>
    </location>
</feature>
<dbReference type="RefSeq" id="WP_018747649.1">
    <property type="nucleotide sequence ID" value="NZ_BSOZ01000074.1"/>
</dbReference>
<reference evidence="3" key="1">
    <citation type="journal article" date="2019" name="Int. J. Syst. Evol. Microbiol.">
        <title>The Global Catalogue of Microorganisms (GCM) 10K type strain sequencing project: providing services to taxonomists for standard genome sequencing and annotation.</title>
        <authorList>
            <consortium name="The Broad Institute Genomics Platform"/>
            <consortium name="The Broad Institute Genome Sequencing Center for Infectious Disease"/>
            <person name="Wu L."/>
            <person name="Ma J."/>
        </authorList>
    </citation>
    <scope>NUCLEOTIDE SEQUENCE [LARGE SCALE GENOMIC DNA]</scope>
    <source>
        <strain evidence="3">NBRC 104970</strain>
    </source>
</reference>
<protein>
    <submittedName>
        <fullName evidence="2">Uncharacterized protein</fullName>
    </submittedName>
</protein>
<evidence type="ECO:0000313" key="2">
    <source>
        <dbReference type="EMBL" id="GLS05900.1"/>
    </source>
</evidence>
<proteinExistence type="predicted"/>
<accession>A0ABQ6BXL5</accession>
<keyword evidence="3" id="KW-1185">Reference proteome</keyword>
<organism evidence="2 3">
    <name type="scientific">Chitiniphilus shinanonensis</name>
    <dbReference type="NCBI Taxonomy" id="553088"/>
    <lineage>
        <taxon>Bacteria</taxon>
        <taxon>Pseudomonadati</taxon>
        <taxon>Pseudomonadota</taxon>
        <taxon>Betaproteobacteria</taxon>
        <taxon>Neisseriales</taxon>
        <taxon>Chitinibacteraceae</taxon>
        <taxon>Chitiniphilus</taxon>
    </lineage>
</organism>
<comment type="caution">
    <text evidence="2">The sequence shown here is derived from an EMBL/GenBank/DDBJ whole genome shotgun (WGS) entry which is preliminary data.</text>
</comment>
<dbReference type="EMBL" id="BSOZ01000074">
    <property type="protein sequence ID" value="GLS05900.1"/>
    <property type="molecule type" value="Genomic_DNA"/>
</dbReference>
<dbReference type="Proteomes" id="UP001156836">
    <property type="component" value="Unassembled WGS sequence"/>
</dbReference>
<feature type="compositionally biased region" description="Basic and acidic residues" evidence="1">
    <location>
        <begin position="10"/>
        <end position="28"/>
    </location>
</feature>
<evidence type="ECO:0000256" key="1">
    <source>
        <dbReference type="SAM" id="MobiDB-lite"/>
    </source>
</evidence>
<evidence type="ECO:0000313" key="3">
    <source>
        <dbReference type="Proteomes" id="UP001156836"/>
    </source>
</evidence>
<sequence length="55" mass="6122">MSRQPQPPRHPAEAQRDLTETERAELASREAPLAEPPRQAPFEHDTGRLAGPPAR</sequence>
<name>A0ABQ6BXL5_9NEIS</name>
<gene>
    <name evidence="2" type="ORF">GCM10007860_30620</name>
</gene>